<dbReference type="Gene3D" id="1.10.287.950">
    <property type="entry name" value="Methyl-accepting chemotaxis protein"/>
    <property type="match status" value="1"/>
</dbReference>
<evidence type="ECO:0000256" key="1">
    <source>
        <dbReference type="ARBA" id="ARBA00004429"/>
    </source>
</evidence>
<feature type="domain" description="HAMP" evidence="14">
    <location>
        <begin position="496"/>
        <end position="548"/>
    </location>
</feature>
<dbReference type="InterPro" id="IPR004089">
    <property type="entry name" value="MCPsignal_dom"/>
</dbReference>
<evidence type="ECO:0000256" key="7">
    <source>
        <dbReference type="ARBA" id="ARBA00023224"/>
    </source>
</evidence>
<dbReference type="Proteomes" id="UP000553343">
    <property type="component" value="Unassembled WGS sequence"/>
</dbReference>
<dbReference type="GO" id="GO:0005886">
    <property type="term" value="C:plasma membrane"/>
    <property type="evidence" value="ECO:0007669"/>
    <property type="project" value="UniProtKB-SubCell"/>
</dbReference>
<dbReference type="PRINTS" id="PR00260">
    <property type="entry name" value="CHEMTRNSDUCR"/>
</dbReference>
<dbReference type="Gene3D" id="3.30.450.20">
    <property type="entry name" value="PAS domain"/>
    <property type="match status" value="1"/>
</dbReference>
<dbReference type="EMBL" id="JACADJ010000064">
    <property type="protein sequence ID" value="NWH06237.1"/>
    <property type="molecule type" value="Genomic_DNA"/>
</dbReference>
<comment type="subcellular location">
    <subcellularLocation>
        <location evidence="1">Cell inner membrane</location>
        <topology evidence="1">Multi-pass membrane protein</topology>
    </subcellularLocation>
</comment>
<keyword evidence="7 9" id="KW-0807">Transducer</keyword>
<dbReference type="GO" id="GO:0007165">
    <property type="term" value="P:signal transduction"/>
    <property type="evidence" value="ECO:0007669"/>
    <property type="project" value="UniProtKB-KW"/>
</dbReference>
<evidence type="ECO:0000256" key="9">
    <source>
        <dbReference type="PROSITE-ProRule" id="PRU00284"/>
    </source>
</evidence>
<dbReference type="AlphaFoldDB" id="A0A850TD86"/>
<protein>
    <submittedName>
        <fullName evidence="15">Cache domain-containing protein</fullName>
    </submittedName>
</protein>
<feature type="domain" description="T-SNARE coiled-coil homology" evidence="13">
    <location>
        <begin position="726"/>
        <end position="788"/>
    </location>
</feature>
<dbReference type="SMART" id="SM01049">
    <property type="entry name" value="Cache_2"/>
    <property type="match status" value="1"/>
</dbReference>
<dbReference type="CDD" id="cd06225">
    <property type="entry name" value="HAMP"/>
    <property type="match status" value="1"/>
</dbReference>
<evidence type="ECO:0000259" key="14">
    <source>
        <dbReference type="PROSITE" id="PS50885"/>
    </source>
</evidence>
<dbReference type="Gene3D" id="6.10.340.10">
    <property type="match status" value="1"/>
</dbReference>
<evidence type="ECO:0000259" key="13">
    <source>
        <dbReference type="PROSITE" id="PS50192"/>
    </source>
</evidence>
<keyword evidence="6 11" id="KW-0472">Membrane</keyword>
<comment type="similarity">
    <text evidence="8">Belongs to the methyl-accepting chemotaxis (MCP) protein family.</text>
</comment>
<evidence type="ECO:0000313" key="15">
    <source>
        <dbReference type="EMBL" id="NWH06237.1"/>
    </source>
</evidence>
<dbReference type="GO" id="GO:0006935">
    <property type="term" value="P:chemotaxis"/>
    <property type="evidence" value="ECO:0007669"/>
    <property type="project" value="InterPro"/>
</dbReference>
<dbReference type="InterPro" id="IPR004010">
    <property type="entry name" value="Double_Cache_2"/>
</dbReference>
<dbReference type="GO" id="GO:0004888">
    <property type="term" value="F:transmembrane signaling receptor activity"/>
    <property type="evidence" value="ECO:0007669"/>
    <property type="project" value="InterPro"/>
</dbReference>
<dbReference type="PROSITE" id="PS50885">
    <property type="entry name" value="HAMP"/>
    <property type="match status" value="1"/>
</dbReference>
<dbReference type="InterPro" id="IPR004090">
    <property type="entry name" value="Chemotax_Me-accpt_rcpt"/>
</dbReference>
<keyword evidence="3" id="KW-0997">Cell inner membrane</keyword>
<dbReference type="CDD" id="cd11386">
    <property type="entry name" value="MCP_signal"/>
    <property type="match status" value="1"/>
</dbReference>
<evidence type="ECO:0000256" key="4">
    <source>
        <dbReference type="ARBA" id="ARBA00022692"/>
    </source>
</evidence>
<evidence type="ECO:0000256" key="11">
    <source>
        <dbReference type="SAM" id="Phobius"/>
    </source>
</evidence>
<feature type="compositionally biased region" description="Polar residues" evidence="10">
    <location>
        <begin position="854"/>
        <end position="863"/>
    </location>
</feature>
<evidence type="ECO:0000256" key="5">
    <source>
        <dbReference type="ARBA" id="ARBA00022989"/>
    </source>
</evidence>
<gene>
    <name evidence="15" type="ORF">HXW94_14810</name>
</gene>
<name>A0A850TD86_9BACT</name>
<dbReference type="Pfam" id="PF00015">
    <property type="entry name" value="MCPsignal"/>
    <property type="match status" value="1"/>
</dbReference>
<dbReference type="InterPro" id="IPR000727">
    <property type="entry name" value="T_SNARE_dom"/>
</dbReference>
<evidence type="ECO:0000256" key="6">
    <source>
        <dbReference type="ARBA" id="ARBA00023136"/>
    </source>
</evidence>
<evidence type="ECO:0000313" key="16">
    <source>
        <dbReference type="Proteomes" id="UP000553343"/>
    </source>
</evidence>
<keyword evidence="5 11" id="KW-1133">Transmembrane helix</keyword>
<evidence type="ECO:0000256" key="2">
    <source>
        <dbReference type="ARBA" id="ARBA00022475"/>
    </source>
</evidence>
<accession>A0A850TD86</accession>
<comment type="caution">
    <text evidence="15">The sequence shown here is derived from an EMBL/GenBank/DDBJ whole genome shotgun (WGS) entry which is preliminary data.</text>
</comment>
<dbReference type="Pfam" id="PF00672">
    <property type="entry name" value="HAMP"/>
    <property type="match status" value="1"/>
</dbReference>
<keyword evidence="16" id="KW-1185">Reference proteome</keyword>
<dbReference type="RefSeq" id="WP_178367687.1">
    <property type="nucleotide sequence ID" value="NZ_JACADJ010000064.1"/>
</dbReference>
<feature type="transmembrane region" description="Helical" evidence="11">
    <location>
        <begin position="12"/>
        <end position="34"/>
    </location>
</feature>
<dbReference type="Gene3D" id="1.20.120.30">
    <property type="entry name" value="Aspartate receptor, ligand-binding domain"/>
    <property type="match status" value="1"/>
</dbReference>
<dbReference type="SMART" id="SM00304">
    <property type="entry name" value="HAMP"/>
    <property type="match status" value="2"/>
</dbReference>
<evidence type="ECO:0000256" key="8">
    <source>
        <dbReference type="ARBA" id="ARBA00029447"/>
    </source>
</evidence>
<keyword evidence="2" id="KW-1003">Cell membrane</keyword>
<dbReference type="PANTHER" id="PTHR32089:SF112">
    <property type="entry name" value="LYSOZYME-LIKE PROTEIN-RELATED"/>
    <property type="match status" value="1"/>
</dbReference>
<keyword evidence="4 11" id="KW-0812">Transmembrane</keyword>
<feature type="domain" description="Methyl-accepting transducer" evidence="12">
    <location>
        <begin position="567"/>
        <end position="803"/>
    </location>
</feature>
<evidence type="ECO:0000256" key="10">
    <source>
        <dbReference type="SAM" id="MobiDB-lite"/>
    </source>
</evidence>
<dbReference type="InterPro" id="IPR003660">
    <property type="entry name" value="HAMP_dom"/>
</dbReference>
<feature type="region of interest" description="Disordered" evidence="10">
    <location>
        <begin position="841"/>
        <end position="863"/>
    </location>
</feature>
<sequence length="863" mass="93533">MNWKNIKIKNKIGIGIGTVVFLLGIMSIISYFGVEGIVVDAREVISGNKLYGTLAQKEVEHLNWVADVSRFFTDESLTSLDVKTDGRSCGLGKWLYSDDRKKAQALIPGLAPLFKAIEAPHRELHESVSAIKNTLKKDHGDLAQVLSNHLAGIINWVVELNKAVAEEAGGMYTYQNLLKAASGKATDLIQSIRSIDMPDLNQKQAVLNSLKHMRFGSIEEDYFFVLDANGVVVMHPLEPSLVGKKLSDTEDKNGRKPFDAMRQAPFNDGEGFVSFDHSLFDGLRPAPMLVFATKYSYWDWVICACLHVDAGNQKLMDRANDVSQGKPFKLNIELNADQSNFGKFLSAPETSAIMSSFPELESILPQLADAHKKLFRNAWEIETAINDMNMTWAMNVLVNKIRSSLAEVHNLFQQAINAETQLTQSRVKAQKIFTTRTIPAVGQIKSTMADIQKEIRQAVLTDEQMLSHAWTVRNRVLVMGIAAILIGIGLTFIISRSISRPVIQGVAFAETIAGKDLTKRLDINQTDEVGLLASALNNMSENLQLIFSDIVAGVGTLTSSSIQLSDVSRQIAENAGQTSLKTGHVSTSAETMSDNMNSVASASEQATMNLQMIATAIEEMAATTQEVAHNTEKGNETTSKAVATAKEVSAKVNELDRAAEEISKVTETIAEISEQTNLLALNATIEASRAGESGKGFAVVAAEIKELARQTAHATQDINGRISAIQTTATESAGAINTIVNVINEINQIVTTIASAIEEQTATTRQISKNVSDAAIELDEVNSNIKQVSVASKEVTQNITDVNQATESVESGSHDIRTSAESLSRLAGELHEIVSHFTIGESDPASHASDPVSHESSSAKSAA</sequence>
<evidence type="ECO:0000259" key="12">
    <source>
        <dbReference type="PROSITE" id="PS50111"/>
    </source>
</evidence>
<proteinExistence type="inferred from homology"/>
<dbReference type="PROSITE" id="PS50111">
    <property type="entry name" value="CHEMOTAXIS_TRANSDUC_2"/>
    <property type="match status" value="1"/>
</dbReference>
<evidence type="ECO:0000256" key="3">
    <source>
        <dbReference type="ARBA" id="ARBA00022519"/>
    </source>
</evidence>
<organism evidence="15 16">
    <name type="scientific">Desulfobacter latus</name>
    <dbReference type="NCBI Taxonomy" id="2292"/>
    <lineage>
        <taxon>Bacteria</taxon>
        <taxon>Pseudomonadati</taxon>
        <taxon>Thermodesulfobacteriota</taxon>
        <taxon>Desulfobacteria</taxon>
        <taxon>Desulfobacterales</taxon>
        <taxon>Desulfobacteraceae</taxon>
        <taxon>Desulfobacter</taxon>
    </lineage>
</organism>
<reference evidence="15 16" key="1">
    <citation type="submission" date="2020-06" db="EMBL/GenBank/DDBJ databases">
        <title>High-quality draft genome of sulfate reducer Desulfobacter latus type strain AcrS2 isolated from marine sediment.</title>
        <authorList>
            <person name="Hoppe M."/>
            <person name="Larsen C.K."/>
            <person name="Marshall I.P.G."/>
            <person name="Schramm A."/>
            <person name="Marietou A.G."/>
        </authorList>
    </citation>
    <scope>NUCLEOTIDE SEQUENCE [LARGE SCALE GENOMIC DNA]</scope>
    <source>
        <strain evidence="15 16">AcRS2</strain>
    </source>
</reference>
<dbReference type="Pfam" id="PF08269">
    <property type="entry name" value="dCache_2"/>
    <property type="match status" value="1"/>
</dbReference>
<dbReference type="SMART" id="SM00283">
    <property type="entry name" value="MA"/>
    <property type="match status" value="1"/>
</dbReference>
<dbReference type="SUPFAM" id="SSF58104">
    <property type="entry name" value="Methyl-accepting chemotaxis protein (MCP) signaling domain"/>
    <property type="match status" value="1"/>
</dbReference>
<dbReference type="InterPro" id="IPR033480">
    <property type="entry name" value="sCache_2"/>
</dbReference>
<dbReference type="PROSITE" id="PS50192">
    <property type="entry name" value="T_SNARE"/>
    <property type="match status" value="1"/>
</dbReference>
<dbReference type="PANTHER" id="PTHR32089">
    <property type="entry name" value="METHYL-ACCEPTING CHEMOTAXIS PROTEIN MCPB"/>
    <property type="match status" value="1"/>
</dbReference>